<keyword evidence="3" id="KW-0812">Transmembrane</keyword>
<dbReference type="EMBL" id="DVKQ01000056">
    <property type="protein sequence ID" value="HIT37666.1"/>
    <property type="molecule type" value="Genomic_DNA"/>
</dbReference>
<dbReference type="CDD" id="cd00004">
    <property type="entry name" value="Sortase"/>
    <property type="match status" value="1"/>
</dbReference>
<keyword evidence="3" id="KW-1133">Transmembrane helix</keyword>
<protein>
    <submittedName>
        <fullName evidence="4">Sortase</fullName>
    </submittedName>
</protein>
<proteinExistence type="predicted"/>
<dbReference type="AlphaFoldDB" id="A0A9D1GBD8"/>
<organism evidence="4 5">
    <name type="scientific">Candidatus Onthousia faecipullorum</name>
    <dbReference type="NCBI Taxonomy" id="2840887"/>
    <lineage>
        <taxon>Bacteria</taxon>
        <taxon>Bacillati</taxon>
        <taxon>Bacillota</taxon>
        <taxon>Bacilli</taxon>
        <taxon>Candidatus Onthousia</taxon>
    </lineage>
</organism>
<dbReference type="SUPFAM" id="SSF63817">
    <property type="entry name" value="Sortase"/>
    <property type="match status" value="1"/>
</dbReference>
<reference evidence="4" key="1">
    <citation type="submission" date="2020-10" db="EMBL/GenBank/DDBJ databases">
        <authorList>
            <person name="Gilroy R."/>
        </authorList>
    </citation>
    <scope>NUCLEOTIDE SEQUENCE</scope>
    <source>
        <strain evidence="4">CHK195-26880</strain>
    </source>
</reference>
<evidence type="ECO:0000313" key="5">
    <source>
        <dbReference type="Proteomes" id="UP000886833"/>
    </source>
</evidence>
<dbReference type="Gene3D" id="2.40.260.10">
    <property type="entry name" value="Sortase"/>
    <property type="match status" value="1"/>
</dbReference>
<reference evidence="4" key="2">
    <citation type="journal article" date="2021" name="PeerJ">
        <title>Extensive microbial diversity within the chicken gut microbiome revealed by metagenomics and culture.</title>
        <authorList>
            <person name="Gilroy R."/>
            <person name="Ravi A."/>
            <person name="Getino M."/>
            <person name="Pursley I."/>
            <person name="Horton D.L."/>
            <person name="Alikhan N.F."/>
            <person name="Baker D."/>
            <person name="Gharbi K."/>
            <person name="Hall N."/>
            <person name="Watson M."/>
            <person name="Adriaenssens E.M."/>
            <person name="Foster-Nyarko E."/>
            <person name="Jarju S."/>
            <person name="Secka A."/>
            <person name="Antonio M."/>
            <person name="Oren A."/>
            <person name="Chaudhuri R.R."/>
            <person name="La Ragione R."/>
            <person name="Hildebrand F."/>
            <person name="Pallen M.J."/>
        </authorList>
    </citation>
    <scope>NUCLEOTIDE SEQUENCE</scope>
    <source>
        <strain evidence="4">CHK195-26880</strain>
    </source>
</reference>
<dbReference type="NCBIfam" id="TIGR01076">
    <property type="entry name" value="sortase_fam"/>
    <property type="match status" value="1"/>
</dbReference>
<dbReference type="InterPro" id="IPR005754">
    <property type="entry name" value="Sortase"/>
</dbReference>
<comment type="caution">
    <text evidence="4">The sequence shown here is derived from an EMBL/GenBank/DDBJ whole genome shotgun (WGS) entry which is preliminary data.</text>
</comment>
<gene>
    <name evidence="4" type="ORF">IAB59_04215</name>
</gene>
<sequence>MKKENKNKKSQLFKVGFFFLIVGILVFTSNPLLKLKNEVFEEMRLAIFQLSINEENTTINNINTENLEVTVEDNKQAEENDKKANYTYIGELSIPKIKLKRGFVSKDSKYNNIEYNIAIAKEASYPDKERGNFILMAHSGTAYISFFDKLYKLELGDKATVSYKAKDYTYKLTKIYNQPKTGQVAIYRDPTKKTLTLITCTHNDDYNQTIYIFEEV</sequence>
<dbReference type="Pfam" id="PF04203">
    <property type="entry name" value="Sortase"/>
    <property type="match status" value="1"/>
</dbReference>
<dbReference type="InterPro" id="IPR023365">
    <property type="entry name" value="Sortase_dom-sf"/>
</dbReference>
<feature type="active site" description="Proton donor/acceptor" evidence="2">
    <location>
        <position position="138"/>
    </location>
</feature>
<dbReference type="GO" id="GO:0016787">
    <property type="term" value="F:hydrolase activity"/>
    <property type="evidence" value="ECO:0007669"/>
    <property type="project" value="UniProtKB-KW"/>
</dbReference>
<name>A0A9D1GBD8_9FIRM</name>
<evidence type="ECO:0000256" key="1">
    <source>
        <dbReference type="ARBA" id="ARBA00022801"/>
    </source>
</evidence>
<keyword evidence="3" id="KW-0472">Membrane</keyword>
<accession>A0A9D1GBD8</accession>
<feature type="transmembrane region" description="Helical" evidence="3">
    <location>
        <begin position="12"/>
        <end position="33"/>
    </location>
</feature>
<keyword evidence="1" id="KW-0378">Hydrolase</keyword>
<evidence type="ECO:0000256" key="2">
    <source>
        <dbReference type="PIRSR" id="PIRSR605754-1"/>
    </source>
</evidence>
<dbReference type="Proteomes" id="UP000886833">
    <property type="component" value="Unassembled WGS sequence"/>
</dbReference>
<evidence type="ECO:0000256" key="3">
    <source>
        <dbReference type="SAM" id="Phobius"/>
    </source>
</evidence>
<feature type="active site" description="Acyl-thioester intermediate" evidence="2">
    <location>
        <position position="200"/>
    </location>
</feature>
<evidence type="ECO:0000313" key="4">
    <source>
        <dbReference type="EMBL" id="HIT37666.1"/>
    </source>
</evidence>